<feature type="domain" description="PiggyBac transposable element-derived protein" evidence="2">
    <location>
        <begin position="53"/>
        <end position="248"/>
    </location>
</feature>
<name>A0A433SPT8_ELYCH</name>
<evidence type="ECO:0000259" key="2">
    <source>
        <dbReference type="Pfam" id="PF13843"/>
    </source>
</evidence>
<reference evidence="3 4" key="1">
    <citation type="submission" date="2019-01" db="EMBL/GenBank/DDBJ databases">
        <title>A draft genome assembly of the solar-powered sea slug Elysia chlorotica.</title>
        <authorList>
            <person name="Cai H."/>
            <person name="Li Q."/>
            <person name="Fang X."/>
            <person name="Li J."/>
            <person name="Curtis N.E."/>
            <person name="Altenburger A."/>
            <person name="Shibata T."/>
            <person name="Feng M."/>
            <person name="Maeda T."/>
            <person name="Schwartz J.A."/>
            <person name="Shigenobu S."/>
            <person name="Lundholm N."/>
            <person name="Nishiyama T."/>
            <person name="Yang H."/>
            <person name="Hasebe M."/>
            <person name="Li S."/>
            <person name="Pierce S.K."/>
            <person name="Wang J."/>
        </authorList>
    </citation>
    <scope>NUCLEOTIDE SEQUENCE [LARGE SCALE GENOMIC DNA]</scope>
    <source>
        <strain evidence="3">EC2010</strain>
        <tissue evidence="3">Whole organism of an adult</tissue>
    </source>
</reference>
<accession>A0A433SPT8</accession>
<dbReference type="Proteomes" id="UP000271974">
    <property type="component" value="Unassembled WGS sequence"/>
</dbReference>
<sequence>MLMLVPWLMVMELTSLSLRSLPWELRSLAIGWINCLPLLSKTLSFTLDHPNSAFIAMQIFVGNRPRPRLWMYWSEDPRFHDSFISSIMTIARLKNLSRYFHCRNTSQAPPRGQAGFDPLYKVRNVIATTQETFRAGFQAQRKLSVDKAMVGFKQYMPAKPTKWGIKVWTAADARLGYCLGYDIYTGKASRRDPRRPLGFGVVDSLCRPHYHQGHHVYMDRFFNSVELAEHLLHDIFLRQSGTMLSKRSVGRNSVVTPAANLVPNVLLYFPLDHISKADRRVLMYGHFRISKHFAQAFVLERCSAIAGAAIQQQADFTYQAQRLN</sequence>
<dbReference type="Pfam" id="PF13843">
    <property type="entry name" value="DDE_Tnp_1_7"/>
    <property type="match status" value="1"/>
</dbReference>
<dbReference type="PANTHER" id="PTHR46599">
    <property type="entry name" value="PIGGYBAC TRANSPOSABLE ELEMENT-DERIVED PROTEIN 4"/>
    <property type="match status" value="1"/>
</dbReference>
<keyword evidence="4" id="KW-1185">Reference proteome</keyword>
<evidence type="ECO:0000313" key="4">
    <source>
        <dbReference type="Proteomes" id="UP000271974"/>
    </source>
</evidence>
<dbReference type="PANTHER" id="PTHR46599:SF3">
    <property type="entry name" value="PIGGYBAC TRANSPOSABLE ELEMENT-DERIVED PROTEIN 4"/>
    <property type="match status" value="1"/>
</dbReference>
<organism evidence="3 4">
    <name type="scientific">Elysia chlorotica</name>
    <name type="common">Eastern emerald elysia</name>
    <name type="synonym">Sea slug</name>
    <dbReference type="NCBI Taxonomy" id="188477"/>
    <lineage>
        <taxon>Eukaryota</taxon>
        <taxon>Metazoa</taxon>
        <taxon>Spiralia</taxon>
        <taxon>Lophotrochozoa</taxon>
        <taxon>Mollusca</taxon>
        <taxon>Gastropoda</taxon>
        <taxon>Heterobranchia</taxon>
        <taxon>Euthyneura</taxon>
        <taxon>Panpulmonata</taxon>
        <taxon>Sacoglossa</taxon>
        <taxon>Placobranchoidea</taxon>
        <taxon>Plakobranchidae</taxon>
        <taxon>Elysia</taxon>
    </lineage>
</organism>
<protein>
    <recommendedName>
        <fullName evidence="2">PiggyBac transposable element-derived protein domain-containing protein</fullName>
    </recommendedName>
</protein>
<evidence type="ECO:0000256" key="1">
    <source>
        <dbReference type="SAM" id="SignalP"/>
    </source>
</evidence>
<dbReference type="InterPro" id="IPR029526">
    <property type="entry name" value="PGBD"/>
</dbReference>
<evidence type="ECO:0000313" key="3">
    <source>
        <dbReference type="EMBL" id="RUS71247.1"/>
    </source>
</evidence>
<gene>
    <name evidence="3" type="ORF">EGW08_020992</name>
</gene>
<dbReference type="OrthoDB" id="9985837at2759"/>
<dbReference type="STRING" id="188477.A0A433SPT8"/>
<feature type="chain" id="PRO_5019508833" description="PiggyBac transposable element-derived protein domain-containing protein" evidence="1">
    <location>
        <begin position="18"/>
        <end position="324"/>
    </location>
</feature>
<keyword evidence="1" id="KW-0732">Signal</keyword>
<comment type="caution">
    <text evidence="3">The sequence shown here is derived from an EMBL/GenBank/DDBJ whole genome shotgun (WGS) entry which is preliminary data.</text>
</comment>
<feature type="signal peptide" evidence="1">
    <location>
        <begin position="1"/>
        <end position="17"/>
    </location>
</feature>
<proteinExistence type="predicted"/>
<dbReference type="AlphaFoldDB" id="A0A433SPT8"/>
<dbReference type="EMBL" id="RQTK01001247">
    <property type="protein sequence ID" value="RUS71247.1"/>
    <property type="molecule type" value="Genomic_DNA"/>
</dbReference>